<feature type="transmembrane region" description="Helical" evidence="2">
    <location>
        <begin position="235"/>
        <end position="259"/>
    </location>
</feature>
<evidence type="ECO:0000256" key="1">
    <source>
        <dbReference type="SAM" id="MobiDB-lite"/>
    </source>
</evidence>
<dbReference type="EMBL" id="JAASRO010000001">
    <property type="protein sequence ID" value="NIK55106.1"/>
    <property type="molecule type" value="Genomic_DNA"/>
</dbReference>
<evidence type="ECO:0008006" key="5">
    <source>
        <dbReference type="Google" id="ProtNLM"/>
    </source>
</evidence>
<feature type="transmembrane region" description="Helical" evidence="2">
    <location>
        <begin position="196"/>
        <end position="223"/>
    </location>
</feature>
<keyword evidence="4" id="KW-1185">Reference proteome</keyword>
<feature type="compositionally biased region" description="Pro residues" evidence="1">
    <location>
        <begin position="365"/>
        <end position="378"/>
    </location>
</feature>
<dbReference type="Proteomes" id="UP000555407">
    <property type="component" value="Unassembled WGS sequence"/>
</dbReference>
<evidence type="ECO:0000256" key="2">
    <source>
        <dbReference type="SAM" id="Phobius"/>
    </source>
</evidence>
<comment type="caution">
    <text evidence="3">The sequence shown here is derived from an EMBL/GenBank/DDBJ whole genome shotgun (WGS) entry which is preliminary data.</text>
</comment>
<evidence type="ECO:0000313" key="4">
    <source>
        <dbReference type="Proteomes" id="UP000555407"/>
    </source>
</evidence>
<proteinExistence type="predicted"/>
<feature type="compositionally biased region" description="Polar residues" evidence="1">
    <location>
        <begin position="329"/>
        <end position="339"/>
    </location>
</feature>
<dbReference type="Pfam" id="PF22564">
    <property type="entry name" value="HAAS"/>
    <property type="match status" value="1"/>
</dbReference>
<reference evidence="3 4" key="1">
    <citation type="submission" date="2020-03" db="EMBL/GenBank/DDBJ databases">
        <title>Sequencing the genomes of 1000 actinobacteria strains.</title>
        <authorList>
            <person name="Klenk H.-P."/>
        </authorList>
    </citation>
    <scope>NUCLEOTIDE SEQUENCE [LARGE SCALE GENOMIC DNA]</scope>
    <source>
        <strain evidence="3 4">DSM 45490</strain>
    </source>
</reference>
<evidence type="ECO:0000313" key="3">
    <source>
        <dbReference type="EMBL" id="NIK55106.1"/>
    </source>
</evidence>
<feature type="transmembrane region" description="Helical" evidence="2">
    <location>
        <begin position="125"/>
        <end position="145"/>
    </location>
</feature>
<dbReference type="AlphaFoldDB" id="A0A7X5V5P1"/>
<sequence length="402" mass="42925">MNSTLTGAVAIYLAQVRSELSDLPPGELEDVLQDVSGHLTEVVGEFDAEPTLEDLQARLGTPRQYADELRTAAGYPPRTEPATQNGQDALDAGWNALRWGLIACTVGPFFVAVAIFAWSREGTPFFGLLGLGVLFVAAFLGVRALGAHDPRIVLDTPRGAQGATAIRGWIDQIPPNVRRDLVAIGQPVWWVARGMIGAGGFFALFGALSVTVVGAFAGAAVSIWIGRRTQQDRRWLWYVVPLNVVAAIAVPSFLAAAYVGASFGFLTNYDGYGDRRTYNPPNGLVLDGNPVTNIYPFDAQGKQVEVRLYDQDGNPINLDLQDCATTYERSGRGETSNLFPQAVISPDENGDVDPDNCKDSTKAPFVPPPAPATTPTPTPSAGSTKPSTTPTPSVTLTVKPTR</sequence>
<keyword evidence="2" id="KW-0472">Membrane</keyword>
<gene>
    <name evidence="3" type="ORF">BJY22_000823</name>
</gene>
<organism evidence="3 4">
    <name type="scientific">Kribbella shirazensis</name>
    <dbReference type="NCBI Taxonomy" id="1105143"/>
    <lineage>
        <taxon>Bacteria</taxon>
        <taxon>Bacillati</taxon>
        <taxon>Actinomycetota</taxon>
        <taxon>Actinomycetes</taxon>
        <taxon>Propionibacteriales</taxon>
        <taxon>Kribbellaceae</taxon>
        <taxon>Kribbella</taxon>
    </lineage>
</organism>
<dbReference type="RefSeq" id="WP_167203820.1">
    <property type="nucleotide sequence ID" value="NZ_JAASRO010000001.1"/>
</dbReference>
<feature type="transmembrane region" description="Helical" evidence="2">
    <location>
        <begin position="96"/>
        <end position="118"/>
    </location>
</feature>
<feature type="compositionally biased region" description="Low complexity" evidence="1">
    <location>
        <begin position="379"/>
        <end position="402"/>
    </location>
</feature>
<keyword evidence="2" id="KW-0812">Transmembrane</keyword>
<accession>A0A7X5V5P1</accession>
<name>A0A7X5V5P1_9ACTN</name>
<feature type="region of interest" description="Disordered" evidence="1">
    <location>
        <begin position="329"/>
        <end position="402"/>
    </location>
</feature>
<keyword evidence="2" id="KW-1133">Transmembrane helix</keyword>
<protein>
    <recommendedName>
        <fullName evidence="5">Proline-rich protein</fullName>
    </recommendedName>
</protein>